<keyword evidence="3 6" id="KW-0274">FAD</keyword>
<dbReference type="PANTHER" id="PTHR11455:SF22">
    <property type="entry name" value="CRYPTOCHROME DASH"/>
    <property type="match status" value="1"/>
</dbReference>
<evidence type="ECO:0000313" key="8">
    <source>
        <dbReference type="EMBL" id="GFO41357.1"/>
    </source>
</evidence>
<dbReference type="EMBL" id="BLXT01007679">
    <property type="protein sequence ID" value="GFO41357.1"/>
    <property type="molecule type" value="Genomic_DNA"/>
</dbReference>
<comment type="cofactor">
    <cofactor evidence="6">
        <name>(6R)-5,10-methylene-5,6,7,8-tetrahydrofolate</name>
        <dbReference type="ChEBI" id="CHEBI:15636"/>
    </cofactor>
    <text evidence="6">Binds 1 5,10-methenyltetrahydrofolate (MTHF) per subunit.</text>
</comment>
<protein>
    <recommendedName>
        <fullName evidence="6">Cryptochrome DASH</fullName>
    </recommendedName>
</protein>
<dbReference type="Gene3D" id="1.25.40.80">
    <property type="match status" value="1"/>
</dbReference>
<dbReference type="Proteomes" id="UP000735302">
    <property type="component" value="Unassembled WGS sequence"/>
</dbReference>
<organism evidence="8 9">
    <name type="scientific">Plakobranchus ocellatus</name>
    <dbReference type="NCBI Taxonomy" id="259542"/>
    <lineage>
        <taxon>Eukaryota</taxon>
        <taxon>Metazoa</taxon>
        <taxon>Spiralia</taxon>
        <taxon>Lophotrochozoa</taxon>
        <taxon>Mollusca</taxon>
        <taxon>Gastropoda</taxon>
        <taxon>Heterobranchia</taxon>
        <taxon>Euthyneura</taxon>
        <taxon>Panpulmonata</taxon>
        <taxon>Sacoglossa</taxon>
        <taxon>Placobranchoidea</taxon>
        <taxon>Plakobranchidae</taxon>
        <taxon>Plakobranchus</taxon>
    </lineage>
</organism>
<evidence type="ECO:0000256" key="3">
    <source>
        <dbReference type="ARBA" id="ARBA00022827"/>
    </source>
</evidence>
<dbReference type="InterPro" id="IPR036134">
    <property type="entry name" value="Crypto/Photolyase_FAD-like_sf"/>
</dbReference>
<dbReference type="InterPro" id="IPR014133">
    <property type="entry name" value="Cry_DASH"/>
</dbReference>
<dbReference type="InterPro" id="IPR006050">
    <property type="entry name" value="DNA_photolyase_N"/>
</dbReference>
<dbReference type="GO" id="GO:0071949">
    <property type="term" value="F:FAD binding"/>
    <property type="evidence" value="ECO:0007669"/>
    <property type="project" value="TreeGrafter"/>
</dbReference>
<dbReference type="Gene3D" id="3.40.50.620">
    <property type="entry name" value="HUPs"/>
    <property type="match status" value="1"/>
</dbReference>
<dbReference type="SUPFAM" id="SSF52425">
    <property type="entry name" value="Cryptochrome/photolyase, N-terminal domain"/>
    <property type="match status" value="1"/>
</dbReference>
<evidence type="ECO:0000259" key="7">
    <source>
        <dbReference type="PROSITE" id="PS51645"/>
    </source>
</evidence>
<keyword evidence="9" id="KW-1185">Reference proteome</keyword>
<reference evidence="8 9" key="1">
    <citation type="journal article" date="2021" name="Elife">
        <title>Chloroplast acquisition without the gene transfer in kleptoplastic sea slugs, Plakobranchus ocellatus.</title>
        <authorList>
            <person name="Maeda T."/>
            <person name="Takahashi S."/>
            <person name="Yoshida T."/>
            <person name="Shimamura S."/>
            <person name="Takaki Y."/>
            <person name="Nagai Y."/>
            <person name="Toyoda A."/>
            <person name="Suzuki Y."/>
            <person name="Arimoto A."/>
            <person name="Ishii H."/>
            <person name="Satoh N."/>
            <person name="Nishiyama T."/>
            <person name="Hasebe M."/>
            <person name="Maruyama T."/>
            <person name="Minagawa J."/>
            <person name="Obokata J."/>
            <person name="Shigenobu S."/>
        </authorList>
    </citation>
    <scope>NUCLEOTIDE SEQUENCE [LARGE SCALE GENOMIC DNA]</scope>
</reference>
<gene>
    <name evidence="8" type="ORF">PoB_006786200</name>
</gene>
<evidence type="ECO:0000313" key="9">
    <source>
        <dbReference type="Proteomes" id="UP000735302"/>
    </source>
</evidence>
<dbReference type="PROSITE" id="PS51645">
    <property type="entry name" value="PHR_CRY_ALPHA_BETA"/>
    <property type="match status" value="1"/>
</dbReference>
<sequence length="471" mass="54046">MESKTYDAVIYLFKNDLRIDDNEALTIANKSKHVLPLYCFDPRHYSKTKFFSFPKLNGHRLKFVLECLNDVRKQFQALGSDLVVRSGKPEEVIPDLIKTLNLGPEVAVVLEKEALGDDAEIEKAIEKLSGITVLPVWGKMLYHVDDLSFEPKKMPDIFKEFHKALENTCKVRRCVERVSDMKPLPERTDPGTFPTFESFGIPVPEQDDRSKFKFVGGEMVALDHLQKFLWGTKGDKTTMDVTGTRLSPWFSMGCISPRKVYWAVKTYEKEQQSNPSTEKMMNELVWRDYFQCMALKHKEKLFSPDGTKGEKVSWKHNMEHFNVWKDGKTGVPYIDANMRELTATGFMSNKGRENVASFLTKDLELDWRLGAEWFESTLIDHEVCNNYGNWLCISGVGLDPDLGHKYNVVEEGQHHDCNGDYIRLWVPELDGIKSSKIHKVWMLEAADLKSGKVELGKTYPTPITEAPEWGK</sequence>
<dbReference type="InterPro" id="IPR005101">
    <property type="entry name" value="Cryptochr/Photolyase_FAD-bd"/>
</dbReference>
<dbReference type="GO" id="GO:0000719">
    <property type="term" value="P:photoreactive repair"/>
    <property type="evidence" value="ECO:0007669"/>
    <property type="project" value="TreeGrafter"/>
</dbReference>
<accession>A0AAV4DAR9</accession>
<dbReference type="Pfam" id="PF03441">
    <property type="entry name" value="FAD_binding_7"/>
    <property type="match status" value="1"/>
</dbReference>
<feature type="site" description="Electron transfer via tryptophanyl radical" evidence="5">
    <location>
        <position position="367"/>
    </location>
</feature>
<feature type="site" description="Electron transfer via tryptophanyl radical" evidence="5">
    <location>
        <position position="314"/>
    </location>
</feature>
<evidence type="ECO:0000256" key="2">
    <source>
        <dbReference type="ARBA" id="ARBA00022630"/>
    </source>
</evidence>
<dbReference type="GO" id="GO:0003684">
    <property type="term" value="F:damaged DNA binding"/>
    <property type="evidence" value="ECO:0007669"/>
    <property type="project" value="TreeGrafter"/>
</dbReference>
<comment type="cofactor">
    <cofactor evidence="6">
        <name>FAD</name>
        <dbReference type="ChEBI" id="CHEBI:57692"/>
    </cofactor>
    <text evidence="6">Binds 1 FAD per subunit.</text>
</comment>
<dbReference type="SUPFAM" id="SSF48173">
    <property type="entry name" value="Cryptochrome/photolyase FAD-binding domain"/>
    <property type="match status" value="1"/>
</dbReference>
<keyword evidence="2 6" id="KW-0285">Flavoprotein</keyword>
<keyword evidence="4 6" id="KW-0157">Chromophore</keyword>
<dbReference type="InterPro" id="IPR014729">
    <property type="entry name" value="Rossmann-like_a/b/a_fold"/>
</dbReference>
<evidence type="ECO:0000256" key="4">
    <source>
        <dbReference type="ARBA" id="ARBA00022991"/>
    </source>
</evidence>
<comment type="caution">
    <text evidence="8">The sequence shown here is derived from an EMBL/GenBank/DDBJ whole genome shotgun (WGS) entry which is preliminary data.</text>
</comment>
<feature type="site" description="Electron transfer via tryptophanyl radical" evidence="5">
    <location>
        <position position="390"/>
    </location>
</feature>
<comment type="function">
    <text evidence="6">May have a photoreceptor function.</text>
</comment>
<dbReference type="Pfam" id="PF00875">
    <property type="entry name" value="DNA_photolyase"/>
    <property type="match status" value="1"/>
</dbReference>
<evidence type="ECO:0000256" key="5">
    <source>
        <dbReference type="PIRSR" id="PIRSR602081-2"/>
    </source>
</evidence>
<feature type="domain" description="Photolyase/cryptochrome alpha/beta" evidence="7">
    <location>
        <begin position="7"/>
        <end position="141"/>
    </location>
</feature>
<dbReference type="AlphaFoldDB" id="A0AAV4DAR9"/>
<dbReference type="InterPro" id="IPR036155">
    <property type="entry name" value="Crypto/Photolyase_N_sf"/>
</dbReference>
<evidence type="ECO:0000256" key="1">
    <source>
        <dbReference type="ARBA" id="ARBA00005862"/>
    </source>
</evidence>
<proteinExistence type="inferred from homology"/>
<dbReference type="Gene3D" id="1.10.579.10">
    <property type="entry name" value="DNA Cyclobutane Dipyrimidine Photolyase, subunit A, domain 3"/>
    <property type="match status" value="1"/>
</dbReference>
<comment type="similarity">
    <text evidence="1 6">Belongs to the DNA photolyase class-1 family.</text>
</comment>
<dbReference type="GO" id="GO:0003904">
    <property type="term" value="F:deoxyribodipyrimidine photo-lyase activity"/>
    <property type="evidence" value="ECO:0007669"/>
    <property type="project" value="TreeGrafter"/>
</dbReference>
<dbReference type="InterPro" id="IPR002081">
    <property type="entry name" value="Cryptochrome/DNA_photolyase_1"/>
</dbReference>
<evidence type="ECO:0000256" key="6">
    <source>
        <dbReference type="RuleBase" id="RU367151"/>
    </source>
</evidence>
<name>A0AAV4DAR9_9GAST</name>
<dbReference type="PANTHER" id="PTHR11455">
    <property type="entry name" value="CRYPTOCHROME"/>
    <property type="match status" value="1"/>
</dbReference>
<dbReference type="PRINTS" id="PR00147">
    <property type="entry name" value="DNAPHOTLYASE"/>
</dbReference>
<dbReference type="NCBIfam" id="TIGR02765">
    <property type="entry name" value="crypto_DASH"/>
    <property type="match status" value="1"/>
</dbReference>